<dbReference type="GO" id="GO:0022857">
    <property type="term" value="F:transmembrane transporter activity"/>
    <property type="evidence" value="ECO:0007669"/>
    <property type="project" value="TreeGrafter"/>
</dbReference>
<evidence type="ECO:0000313" key="5">
    <source>
        <dbReference type="EMBL" id="VVM06064.1"/>
    </source>
</evidence>
<keyword evidence="3 5" id="KW-0067">ATP-binding</keyword>
<dbReference type="RefSeq" id="WP_142659852.1">
    <property type="nucleotide sequence ID" value="NZ_CABFVA020000040.1"/>
</dbReference>
<keyword evidence="5" id="KW-0449">Lipoprotein</keyword>
<dbReference type="GO" id="GO:0016887">
    <property type="term" value="F:ATP hydrolysis activity"/>
    <property type="evidence" value="ECO:0007669"/>
    <property type="project" value="InterPro"/>
</dbReference>
<proteinExistence type="predicted"/>
<keyword evidence="6" id="KW-1185">Reference proteome</keyword>
<dbReference type="EC" id="3.6.3.-" evidence="5"/>
<dbReference type="GO" id="GO:0005524">
    <property type="term" value="F:ATP binding"/>
    <property type="evidence" value="ECO:0007669"/>
    <property type="project" value="UniProtKB-KW"/>
</dbReference>
<dbReference type="EMBL" id="CABFVA020000040">
    <property type="protein sequence ID" value="VVM06064.1"/>
    <property type="molecule type" value="Genomic_DNA"/>
</dbReference>
<reference evidence="5 6" key="1">
    <citation type="submission" date="2019-09" db="EMBL/GenBank/DDBJ databases">
        <authorList>
            <person name="Cremers G."/>
        </authorList>
    </citation>
    <scope>NUCLEOTIDE SEQUENCE [LARGE SCALE GENOMIC DNA]</scope>
    <source>
        <strain evidence="5">4A</strain>
    </source>
</reference>
<dbReference type="Proteomes" id="UP000334923">
    <property type="component" value="Unassembled WGS sequence"/>
</dbReference>
<dbReference type="PROSITE" id="PS50893">
    <property type="entry name" value="ABC_TRANSPORTER_2"/>
    <property type="match status" value="1"/>
</dbReference>
<keyword evidence="5" id="KW-0378">Hydrolase</keyword>
<dbReference type="Gene3D" id="3.40.50.300">
    <property type="entry name" value="P-loop containing nucleotide triphosphate hydrolases"/>
    <property type="match status" value="1"/>
</dbReference>
<dbReference type="SMART" id="SM00382">
    <property type="entry name" value="AAA"/>
    <property type="match status" value="1"/>
</dbReference>
<accession>A0A5E6M9J1</accession>
<evidence type="ECO:0000313" key="6">
    <source>
        <dbReference type="Proteomes" id="UP000334923"/>
    </source>
</evidence>
<feature type="domain" description="ABC transporter" evidence="4">
    <location>
        <begin position="22"/>
        <end position="238"/>
    </location>
</feature>
<dbReference type="CDD" id="cd03255">
    <property type="entry name" value="ABC_MJ0796_LolCDE_FtsE"/>
    <property type="match status" value="1"/>
</dbReference>
<organism evidence="5 6">
    <name type="scientific">Methylacidimicrobium tartarophylax</name>
    <dbReference type="NCBI Taxonomy" id="1041768"/>
    <lineage>
        <taxon>Bacteria</taxon>
        <taxon>Pseudomonadati</taxon>
        <taxon>Verrucomicrobiota</taxon>
        <taxon>Methylacidimicrobium</taxon>
    </lineage>
</organism>
<evidence type="ECO:0000259" key="4">
    <source>
        <dbReference type="PROSITE" id="PS50893"/>
    </source>
</evidence>
<keyword evidence="2" id="KW-0547">Nucleotide-binding</keyword>
<evidence type="ECO:0000256" key="2">
    <source>
        <dbReference type="ARBA" id="ARBA00022741"/>
    </source>
</evidence>
<dbReference type="PANTHER" id="PTHR24220">
    <property type="entry name" value="IMPORT ATP-BINDING PROTEIN"/>
    <property type="match status" value="1"/>
</dbReference>
<evidence type="ECO:0000256" key="3">
    <source>
        <dbReference type="ARBA" id="ARBA00022840"/>
    </source>
</evidence>
<dbReference type="InterPro" id="IPR015854">
    <property type="entry name" value="ABC_transpr_LolD-like"/>
</dbReference>
<sequence length="238" mass="26504">MNTEEPRLGSVPAAGEKPSSVIVARDVWKSFDHGRTPVIQGVNLEIGRGEMVALWGSSGSGKSTLLHLLSGLDRPDRGEITILGLDPSREETRLRLCRRHVGFVFQLHNLIPDLTMLENLRIPCFSERRPAREVDARARYLAEKVGLSHRLTSRIQNLSGGERQRTAICRALMNRPEVIFADEPTGSLDERTADVVFNLLLRLVSEEGASVILATHDQRFTKGCHRSLHIHQGKALPL</sequence>
<dbReference type="OrthoDB" id="9791546at2"/>
<dbReference type="GO" id="GO:0005886">
    <property type="term" value="C:plasma membrane"/>
    <property type="evidence" value="ECO:0007669"/>
    <property type="project" value="TreeGrafter"/>
</dbReference>
<dbReference type="InterPro" id="IPR003439">
    <property type="entry name" value="ABC_transporter-like_ATP-bd"/>
</dbReference>
<evidence type="ECO:0000256" key="1">
    <source>
        <dbReference type="ARBA" id="ARBA00022448"/>
    </source>
</evidence>
<protein>
    <submittedName>
        <fullName evidence="5">Lipoprotein-releasing system ATP-binding protein LolD</fullName>
        <ecNumber evidence="5">3.6.3.-</ecNumber>
    </submittedName>
</protein>
<keyword evidence="1" id="KW-0813">Transport</keyword>
<name>A0A5E6M9J1_9BACT</name>
<gene>
    <name evidence="5" type="primary">lolD</name>
    <name evidence="5" type="ORF">MAMT_00950</name>
</gene>
<dbReference type="SUPFAM" id="SSF52540">
    <property type="entry name" value="P-loop containing nucleoside triphosphate hydrolases"/>
    <property type="match status" value="1"/>
</dbReference>
<dbReference type="InterPro" id="IPR027417">
    <property type="entry name" value="P-loop_NTPase"/>
</dbReference>
<dbReference type="Pfam" id="PF00005">
    <property type="entry name" value="ABC_tran"/>
    <property type="match status" value="1"/>
</dbReference>
<dbReference type="AlphaFoldDB" id="A0A5E6M9J1"/>
<dbReference type="InterPro" id="IPR003593">
    <property type="entry name" value="AAA+_ATPase"/>
</dbReference>
<dbReference type="InterPro" id="IPR017911">
    <property type="entry name" value="MacB-like_ATP-bd"/>
</dbReference>